<evidence type="ECO:0000256" key="1">
    <source>
        <dbReference type="ARBA" id="ARBA00001933"/>
    </source>
</evidence>
<dbReference type="GO" id="GO:0030170">
    <property type="term" value="F:pyridoxal phosphate binding"/>
    <property type="evidence" value="ECO:0007669"/>
    <property type="project" value="InterPro"/>
</dbReference>
<dbReference type="GO" id="GO:0071269">
    <property type="term" value="P:L-homocysteine biosynthetic process"/>
    <property type="evidence" value="ECO:0007669"/>
    <property type="project" value="TreeGrafter"/>
</dbReference>
<protein>
    <submittedName>
        <fullName evidence="7">Aminotransferase class I/II-fold pyridoxal phosphate-dependent enzyme</fullName>
    </submittedName>
</protein>
<accession>A0A6I3M652</accession>
<dbReference type="NCBIfam" id="TIGR01326">
    <property type="entry name" value="OAH_OAS_sulfhy"/>
    <property type="match status" value="1"/>
</dbReference>
<evidence type="ECO:0000256" key="6">
    <source>
        <dbReference type="RuleBase" id="RU362118"/>
    </source>
</evidence>
<dbReference type="PIRSF" id="PIRSF001434">
    <property type="entry name" value="CGS"/>
    <property type="match status" value="1"/>
</dbReference>
<dbReference type="GO" id="GO:0003961">
    <property type="term" value="F:O-acetylhomoserine aminocarboxypropyltransferase activity"/>
    <property type="evidence" value="ECO:0007669"/>
    <property type="project" value="TreeGrafter"/>
</dbReference>
<comment type="caution">
    <text evidence="7">The sequence shown here is derived from an EMBL/GenBank/DDBJ whole genome shotgun (WGS) entry which is preliminary data.</text>
</comment>
<dbReference type="Gene3D" id="3.90.1150.10">
    <property type="entry name" value="Aspartate Aminotransferase, domain 1"/>
    <property type="match status" value="1"/>
</dbReference>
<dbReference type="Proteomes" id="UP000433071">
    <property type="component" value="Unassembled WGS sequence"/>
</dbReference>
<name>A0A6I3M652_9MICO</name>
<dbReference type="Gene3D" id="3.40.640.10">
    <property type="entry name" value="Type I PLP-dependent aspartate aminotransferase-like (Major domain)"/>
    <property type="match status" value="1"/>
</dbReference>
<dbReference type="InterPro" id="IPR015422">
    <property type="entry name" value="PyrdxlP-dep_Trfase_small"/>
</dbReference>
<keyword evidence="8" id="KW-1185">Reference proteome</keyword>
<keyword evidence="3 7" id="KW-0808">Transferase</keyword>
<evidence type="ECO:0000256" key="4">
    <source>
        <dbReference type="ARBA" id="ARBA00022898"/>
    </source>
</evidence>
<dbReference type="Pfam" id="PF01053">
    <property type="entry name" value="Cys_Met_Meta_PP"/>
    <property type="match status" value="1"/>
</dbReference>
<dbReference type="GO" id="GO:0004124">
    <property type="term" value="F:cysteine synthase activity"/>
    <property type="evidence" value="ECO:0007669"/>
    <property type="project" value="TreeGrafter"/>
</dbReference>
<evidence type="ECO:0000313" key="7">
    <source>
        <dbReference type="EMBL" id="MTH68411.1"/>
    </source>
</evidence>
<keyword evidence="7" id="KW-0032">Aminotransferase</keyword>
<comment type="cofactor">
    <cofactor evidence="1 6">
        <name>pyridoxal 5'-phosphate</name>
        <dbReference type="ChEBI" id="CHEBI:597326"/>
    </cofactor>
</comment>
<evidence type="ECO:0000313" key="8">
    <source>
        <dbReference type="Proteomes" id="UP000433071"/>
    </source>
</evidence>
<dbReference type="InterPro" id="IPR006235">
    <property type="entry name" value="OAc-hSer/O-AcSer_sulfhydrylase"/>
</dbReference>
<dbReference type="AlphaFoldDB" id="A0A6I3M652"/>
<dbReference type="GO" id="GO:0005737">
    <property type="term" value="C:cytoplasm"/>
    <property type="evidence" value="ECO:0007669"/>
    <property type="project" value="TreeGrafter"/>
</dbReference>
<dbReference type="RefSeq" id="WP_155051484.1">
    <property type="nucleotide sequence ID" value="NZ_BAAAIB010000007.1"/>
</dbReference>
<dbReference type="InterPro" id="IPR015421">
    <property type="entry name" value="PyrdxlP-dep_Trfase_major"/>
</dbReference>
<gene>
    <name evidence="7" type="ORF">GJ743_08520</name>
</gene>
<reference evidence="7 8" key="1">
    <citation type="submission" date="2019-11" db="EMBL/GenBank/DDBJ databases">
        <title>Agromyces kandeliae sp. nov., isolated from mangrove soil.</title>
        <authorList>
            <person name="Wang R."/>
        </authorList>
    </citation>
    <scope>NUCLEOTIDE SEQUENCE [LARGE SCALE GENOMIC DNA]</scope>
    <source>
        <strain evidence="7 8">JCM 11433</strain>
    </source>
</reference>
<organism evidence="7 8">
    <name type="scientific">Agromyces bracchium</name>
    <dbReference type="NCBI Taxonomy" id="88376"/>
    <lineage>
        <taxon>Bacteria</taxon>
        <taxon>Bacillati</taxon>
        <taxon>Actinomycetota</taxon>
        <taxon>Actinomycetes</taxon>
        <taxon>Micrococcales</taxon>
        <taxon>Microbacteriaceae</taxon>
        <taxon>Agromyces</taxon>
    </lineage>
</organism>
<feature type="modified residue" description="N6-(pyridoxal phosphate)lysine" evidence="5">
    <location>
        <position position="209"/>
    </location>
</feature>
<dbReference type="InterPro" id="IPR015424">
    <property type="entry name" value="PyrdxlP-dep_Trfase"/>
</dbReference>
<dbReference type="InterPro" id="IPR054542">
    <property type="entry name" value="Cys_met_metab_PP"/>
</dbReference>
<evidence type="ECO:0000256" key="2">
    <source>
        <dbReference type="ARBA" id="ARBA00009077"/>
    </source>
</evidence>
<sequence length="441" mass="46950">MADREYGFKTRAIHAGNIPDAEAGARALPIYQSSAFVFDDTADAAARFALQKYGNIYSRLANPTVAAFEERVASLEGGLGAVATASGLSAQYITFASLAGTGDHIVASANLYGGSITQLDVTLRRFGVETTFVRSSDPADYAPAITERTKAIFVETIANPSGEIADLEGLADVAHAHGIPLIVDSTIATPYLNRPIEWGADLVTHSATKFLGGHGTTLGGVVVESGRFDWHSEKFPLFGEPVPSYGGLQWSGNFGEYAFLTRLRAEQLRDIGPALAPHSAFLLAQGVETLPYRIQAHIDNARQVAEWLDDDPRIERVYWAGLPDHPHFERAAKYLPKGPGSVFSFEVKGGREVGQKLIENVNLASHLANIGDAKTLIIHPASTTHAQLTDQQLVDAGVLPGVVRLSVGIEDVEDIIADLDQALSAATQGLAVAGATIGADR</sequence>
<dbReference type="GO" id="GO:0019346">
    <property type="term" value="P:transsulfuration"/>
    <property type="evidence" value="ECO:0007669"/>
    <property type="project" value="InterPro"/>
</dbReference>
<dbReference type="PROSITE" id="PS00868">
    <property type="entry name" value="CYS_MET_METAB_PP"/>
    <property type="match status" value="1"/>
</dbReference>
<dbReference type="PANTHER" id="PTHR43797:SF2">
    <property type="entry name" value="HOMOCYSTEINE_CYSTEINE SYNTHASE"/>
    <property type="match status" value="1"/>
</dbReference>
<dbReference type="CDD" id="cd00614">
    <property type="entry name" value="CGS_like"/>
    <property type="match status" value="1"/>
</dbReference>
<dbReference type="GO" id="GO:0008483">
    <property type="term" value="F:transaminase activity"/>
    <property type="evidence" value="ECO:0007669"/>
    <property type="project" value="UniProtKB-KW"/>
</dbReference>
<evidence type="ECO:0000256" key="5">
    <source>
        <dbReference type="PIRSR" id="PIRSR001434-2"/>
    </source>
</evidence>
<evidence type="ECO:0000256" key="3">
    <source>
        <dbReference type="ARBA" id="ARBA00022679"/>
    </source>
</evidence>
<dbReference type="FunFam" id="3.40.640.10:FF:000035">
    <property type="entry name" value="O-succinylhomoserine sulfhydrylase"/>
    <property type="match status" value="1"/>
</dbReference>
<comment type="similarity">
    <text evidence="2 6">Belongs to the trans-sulfuration enzymes family.</text>
</comment>
<dbReference type="EMBL" id="WMLB01000022">
    <property type="protein sequence ID" value="MTH68411.1"/>
    <property type="molecule type" value="Genomic_DNA"/>
</dbReference>
<dbReference type="SUPFAM" id="SSF53383">
    <property type="entry name" value="PLP-dependent transferases"/>
    <property type="match status" value="1"/>
</dbReference>
<dbReference type="PANTHER" id="PTHR43797">
    <property type="entry name" value="HOMOCYSTEINE/CYSTEINE SYNTHASE"/>
    <property type="match status" value="1"/>
</dbReference>
<dbReference type="InterPro" id="IPR000277">
    <property type="entry name" value="Cys/Met-Metab_PyrdxlP-dep_enz"/>
</dbReference>
<keyword evidence="4 5" id="KW-0663">Pyridoxal phosphate</keyword>
<proteinExistence type="inferred from homology"/>
<dbReference type="GO" id="GO:0006535">
    <property type="term" value="P:cysteine biosynthetic process from serine"/>
    <property type="evidence" value="ECO:0007669"/>
    <property type="project" value="TreeGrafter"/>
</dbReference>
<dbReference type="OrthoDB" id="9780685at2"/>